<accession>A0A4V2WMX5</accession>
<dbReference type="RefSeq" id="WP_131851351.1">
    <property type="nucleotide sequence ID" value="NZ_SKFH01000007.1"/>
</dbReference>
<evidence type="ECO:0000256" key="6">
    <source>
        <dbReference type="NCBIfam" id="TIGR01068"/>
    </source>
</evidence>
<dbReference type="GO" id="GO:0005829">
    <property type="term" value="C:cytosol"/>
    <property type="evidence" value="ECO:0007669"/>
    <property type="project" value="TreeGrafter"/>
</dbReference>
<evidence type="ECO:0000313" key="8">
    <source>
        <dbReference type="EMBL" id="TCZ73332.1"/>
    </source>
</evidence>
<comment type="similarity">
    <text evidence="1">Belongs to the thioredoxin family.</text>
</comment>
<protein>
    <recommendedName>
        <fullName evidence="6">Thioredoxin</fullName>
    </recommendedName>
</protein>
<evidence type="ECO:0000259" key="7">
    <source>
        <dbReference type="PROSITE" id="PS51352"/>
    </source>
</evidence>
<evidence type="ECO:0000256" key="2">
    <source>
        <dbReference type="ARBA" id="ARBA00022448"/>
    </source>
</evidence>
<keyword evidence="4" id="KW-1015">Disulfide bond</keyword>
<dbReference type="Proteomes" id="UP000295164">
    <property type="component" value="Unassembled WGS sequence"/>
</dbReference>
<dbReference type="InterPro" id="IPR005746">
    <property type="entry name" value="Thioredoxin"/>
</dbReference>
<dbReference type="SUPFAM" id="SSF52833">
    <property type="entry name" value="Thioredoxin-like"/>
    <property type="match status" value="1"/>
</dbReference>
<dbReference type="GO" id="GO:0045454">
    <property type="term" value="P:cell redox homeostasis"/>
    <property type="evidence" value="ECO:0007669"/>
    <property type="project" value="TreeGrafter"/>
</dbReference>
<proteinExistence type="inferred from homology"/>
<dbReference type="InterPro" id="IPR017937">
    <property type="entry name" value="Thioredoxin_CS"/>
</dbReference>
<evidence type="ECO:0000256" key="3">
    <source>
        <dbReference type="ARBA" id="ARBA00022982"/>
    </source>
</evidence>
<dbReference type="Gene3D" id="3.40.30.10">
    <property type="entry name" value="Glutaredoxin"/>
    <property type="match status" value="1"/>
</dbReference>
<dbReference type="FunFam" id="3.40.30.10:FF:000229">
    <property type="entry name" value="Thioredoxin (TRX)"/>
    <property type="match status" value="1"/>
</dbReference>
<keyword evidence="2" id="KW-0813">Transport</keyword>
<reference evidence="8 9" key="1">
    <citation type="submission" date="2019-03" db="EMBL/GenBank/DDBJ databases">
        <authorList>
            <person name="Kim M.K.M."/>
        </authorList>
    </citation>
    <scope>NUCLEOTIDE SEQUENCE [LARGE SCALE GENOMIC DNA]</scope>
    <source>
        <strain evidence="8 9">17J68-15</strain>
    </source>
</reference>
<keyword evidence="9" id="KW-1185">Reference proteome</keyword>
<comment type="caution">
    <text evidence="8">The sequence shown here is derived from an EMBL/GenBank/DDBJ whole genome shotgun (WGS) entry which is preliminary data.</text>
</comment>
<dbReference type="InterPro" id="IPR036249">
    <property type="entry name" value="Thioredoxin-like_sf"/>
</dbReference>
<evidence type="ECO:0000256" key="4">
    <source>
        <dbReference type="ARBA" id="ARBA00023157"/>
    </source>
</evidence>
<dbReference type="PROSITE" id="PS51352">
    <property type="entry name" value="THIOREDOXIN_2"/>
    <property type="match status" value="1"/>
</dbReference>
<dbReference type="Pfam" id="PF00085">
    <property type="entry name" value="Thioredoxin"/>
    <property type="match status" value="1"/>
</dbReference>
<dbReference type="PANTHER" id="PTHR45663:SF11">
    <property type="entry name" value="GEO12009P1"/>
    <property type="match status" value="1"/>
</dbReference>
<organism evidence="8 9">
    <name type="scientific">Flaviaesturariibacter aridisoli</name>
    <dbReference type="NCBI Taxonomy" id="2545761"/>
    <lineage>
        <taxon>Bacteria</taxon>
        <taxon>Pseudomonadati</taxon>
        <taxon>Bacteroidota</taxon>
        <taxon>Chitinophagia</taxon>
        <taxon>Chitinophagales</taxon>
        <taxon>Chitinophagaceae</taxon>
        <taxon>Flaviaestuariibacter</taxon>
    </lineage>
</organism>
<name>A0A4V2WMX5_9BACT</name>
<dbReference type="GO" id="GO:0015035">
    <property type="term" value="F:protein-disulfide reductase activity"/>
    <property type="evidence" value="ECO:0007669"/>
    <property type="project" value="UniProtKB-UniRule"/>
</dbReference>
<dbReference type="EMBL" id="SKFH01000007">
    <property type="protein sequence ID" value="TCZ73332.1"/>
    <property type="molecule type" value="Genomic_DNA"/>
</dbReference>
<dbReference type="PRINTS" id="PR00421">
    <property type="entry name" value="THIOREDOXIN"/>
</dbReference>
<gene>
    <name evidence="8" type="primary">trxA</name>
    <name evidence="8" type="ORF">E0486_06575</name>
</gene>
<keyword evidence="5" id="KW-0676">Redox-active center</keyword>
<dbReference type="InterPro" id="IPR013766">
    <property type="entry name" value="Thioredoxin_domain"/>
</dbReference>
<dbReference type="PROSITE" id="PS00194">
    <property type="entry name" value="THIOREDOXIN_1"/>
    <property type="match status" value="1"/>
</dbReference>
<dbReference type="OrthoDB" id="9790390at2"/>
<sequence length="119" mass="13646">MTTLPLTTEDFKEKIFNYDTGQEWEFKGDVPVIIDFYADWCGPCKQVAPVLEELARQYADQLVIYKVDTEKEQELSAVFGIQSIPTFLFIPVEGTPMLQPGALPKKVFQEVIEEQLLQK</sequence>
<dbReference type="PANTHER" id="PTHR45663">
    <property type="entry name" value="GEO12009P1"/>
    <property type="match status" value="1"/>
</dbReference>
<dbReference type="CDD" id="cd02947">
    <property type="entry name" value="TRX_family"/>
    <property type="match status" value="1"/>
</dbReference>
<dbReference type="AlphaFoldDB" id="A0A4V2WMX5"/>
<dbReference type="NCBIfam" id="TIGR01068">
    <property type="entry name" value="thioredoxin"/>
    <property type="match status" value="1"/>
</dbReference>
<evidence type="ECO:0000313" key="9">
    <source>
        <dbReference type="Proteomes" id="UP000295164"/>
    </source>
</evidence>
<keyword evidence="3" id="KW-0249">Electron transport</keyword>
<evidence type="ECO:0000256" key="1">
    <source>
        <dbReference type="ARBA" id="ARBA00008987"/>
    </source>
</evidence>
<evidence type="ECO:0000256" key="5">
    <source>
        <dbReference type="ARBA" id="ARBA00023284"/>
    </source>
</evidence>
<feature type="domain" description="Thioredoxin" evidence="7">
    <location>
        <begin position="1"/>
        <end position="117"/>
    </location>
</feature>